<sequence>MTESEWVDIVELGPEKVSEVIDNCNHAFFDPCRDDMAEFKCGSANVMKVLSRAINDIKMRAMRGCIWRRSCSDICCTTSNSTPDSRYSSSILRWRSRSTDRPGMTESIRVLCGVEGLAPGRTPLAAAAAVGIPELAGLVNTAVRVGLAVVGTVCGVSIKNM</sequence>
<gene>
    <name evidence="1" type="ORF">HK100_005066</name>
</gene>
<dbReference type="AlphaFoldDB" id="A0AAD5XC59"/>
<proteinExistence type="predicted"/>
<name>A0AAD5XC59_9FUNG</name>
<protein>
    <submittedName>
        <fullName evidence="1">Uncharacterized protein</fullName>
    </submittedName>
</protein>
<dbReference type="Proteomes" id="UP001211907">
    <property type="component" value="Unassembled WGS sequence"/>
</dbReference>
<keyword evidence="2" id="KW-1185">Reference proteome</keyword>
<evidence type="ECO:0000313" key="2">
    <source>
        <dbReference type="Proteomes" id="UP001211907"/>
    </source>
</evidence>
<dbReference type="EMBL" id="JADGJH010002405">
    <property type="protein sequence ID" value="KAJ3098614.1"/>
    <property type="molecule type" value="Genomic_DNA"/>
</dbReference>
<organism evidence="1 2">
    <name type="scientific">Physocladia obscura</name>
    <dbReference type="NCBI Taxonomy" id="109957"/>
    <lineage>
        <taxon>Eukaryota</taxon>
        <taxon>Fungi</taxon>
        <taxon>Fungi incertae sedis</taxon>
        <taxon>Chytridiomycota</taxon>
        <taxon>Chytridiomycota incertae sedis</taxon>
        <taxon>Chytridiomycetes</taxon>
        <taxon>Chytridiales</taxon>
        <taxon>Chytriomycetaceae</taxon>
        <taxon>Physocladia</taxon>
    </lineage>
</organism>
<comment type="caution">
    <text evidence="1">The sequence shown here is derived from an EMBL/GenBank/DDBJ whole genome shotgun (WGS) entry which is preliminary data.</text>
</comment>
<evidence type="ECO:0000313" key="1">
    <source>
        <dbReference type="EMBL" id="KAJ3098614.1"/>
    </source>
</evidence>
<reference evidence="1" key="1">
    <citation type="submission" date="2020-05" db="EMBL/GenBank/DDBJ databases">
        <title>Phylogenomic resolution of chytrid fungi.</title>
        <authorList>
            <person name="Stajich J.E."/>
            <person name="Amses K."/>
            <person name="Simmons R."/>
            <person name="Seto K."/>
            <person name="Myers J."/>
            <person name="Bonds A."/>
            <person name="Quandt C.A."/>
            <person name="Barry K."/>
            <person name="Liu P."/>
            <person name="Grigoriev I."/>
            <person name="Longcore J.E."/>
            <person name="James T.Y."/>
        </authorList>
    </citation>
    <scope>NUCLEOTIDE SEQUENCE</scope>
    <source>
        <strain evidence="1">JEL0513</strain>
    </source>
</reference>
<accession>A0AAD5XC59</accession>